<dbReference type="GO" id="GO:0016298">
    <property type="term" value="F:lipase activity"/>
    <property type="evidence" value="ECO:0007669"/>
    <property type="project" value="TreeGrafter"/>
</dbReference>
<dbReference type="InterPro" id="IPR002918">
    <property type="entry name" value="Lipase_EstA/Esterase_EstB"/>
</dbReference>
<dbReference type="InterPro" id="IPR029058">
    <property type="entry name" value="AB_hydrolase_fold"/>
</dbReference>
<dbReference type="EMBL" id="CP046172">
    <property type="protein sequence ID" value="QIS14105.1"/>
    <property type="molecule type" value="Genomic_DNA"/>
</dbReference>
<gene>
    <name evidence="2" type="ORF">F5544_31315</name>
</gene>
<dbReference type="AlphaFoldDB" id="A0A6G9YLC8"/>
<proteinExistence type="predicted"/>
<dbReference type="PANTHER" id="PTHR32015:SF1">
    <property type="entry name" value="LIPASE"/>
    <property type="match status" value="1"/>
</dbReference>
<evidence type="ECO:0000313" key="3">
    <source>
        <dbReference type="Proteomes" id="UP000503540"/>
    </source>
</evidence>
<protein>
    <submittedName>
        <fullName evidence="2">Alpha/beta fold hydrolase</fullName>
    </submittedName>
</protein>
<evidence type="ECO:0000256" key="1">
    <source>
        <dbReference type="SAM" id="SignalP"/>
    </source>
</evidence>
<dbReference type="GO" id="GO:0016042">
    <property type="term" value="P:lipid catabolic process"/>
    <property type="evidence" value="ECO:0007669"/>
    <property type="project" value="InterPro"/>
</dbReference>
<feature type="signal peptide" evidence="1">
    <location>
        <begin position="1"/>
        <end position="24"/>
    </location>
</feature>
<reference evidence="2 3" key="1">
    <citation type="journal article" date="2019" name="ACS Chem. Biol.">
        <title>Identification and Mobilization of a Cryptic Antibiotic Biosynthesis Gene Locus from a Human-Pathogenic Nocardia Isolate.</title>
        <authorList>
            <person name="Herisse M."/>
            <person name="Ishida K."/>
            <person name="Porter J.L."/>
            <person name="Howden B."/>
            <person name="Hertweck C."/>
            <person name="Stinear T.P."/>
            <person name="Pidot S.J."/>
        </authorList>
    </citation>
    <scope>NUCLEOTIDE SEQUENCE [LARGE SCALE GENOMIC DNA]</scope>
    <source>
        <strain evidence="2 3">AUSMDU00012717</strain>
    </source>
</reference>
<evidence type="ECO:0000313" key="2">
    <source>
        <dbReference type="EMBL" id="QIS14105.1"/>
    </source>
</evidence>
<feature type="chain" id="PRO_5026336498" evidence="1">
    <location>
        <begin position="25"/>
        <end position="314"/>
    </location>
</feature>
<dbReference type="KEGG" id="nah:F5544_31315"/>
<sequence length="314" mass="32998">MRRWRMFAVLAATMVMAVMSGAGAGPVYAQLPVVYNFFAGVPGELTDPGGSLPGSNDWSCRPSPAHPDPVVLVHGTAGGRQTNWGTYVPLLANEGYCVFALTYGAYPLPWPVSAIGGLRPIEDSAAELSAFVDRVLAATGARKVDIVGHSQGTLMPNYYAKRLGGAAKIDKYISLAPTWQGTNGFGVADIHDFAWRLGAGPAIDALSGVSCAACFQFARGSAFLRDLNSDGVYAPGIAYTNIMTRADEGVVPYTSGYVLAPNATNIVVQDGCPQDYSEHLAIAGSPRAAGFVMNALDPAHPRPVPCQFIPPFTG</sequence>
<name>A0A6G9YLC8_9NOCA</name>
<dbReference type="PANTHER" id="PTHR32015">
    <property type="entry name" value="FASTING INDUCED LIPASE"/>
    <property type="match status" value="1"/>
</dbReference>
<keyword evidence="2" id="KW-0378">Hydrolase</keyword>
<dbReference type="Gene3D" id="3.40.50.1820">
    <property type="entry name" value="alpha/beta hydrolase"/>
    <property type="match status" value="1"/>
</dbReference>
<keyword evidence="1" id="KW-0732">Signal</keyword>
<dbReference type="Proteomes" id="UP000503540">
    <property type="component" value="Chromosome"/>
</dbReference>
<dbReference type="SUPFAM" id="SSF53474">
    <property type="entry name" value="alpha/beta-Hydrolases"/>
    <property type="match status" value="1"/>
</dbReference>
<organism evidence="2 3">
    <name type="scientific">Nocardia arthritidis</name>
    <dbReference type="NCBI Taxonomy" id="228602"/>
    <lineage>
        <taxon>Bacteria</taxon>
        <taxon>Bacillati</taxon>
        <taxon>Actinomycetota</taxon>
        <taxon>Actinomycetes</taxon>
        <taxon>Mycobacteriales</taxon>
        <taxon>Nocardiaceae</taxon>
        <taxon>Nocardia</taxon>
    </lineage>
</organism>
<keyword evidence="3" id="KW-1185">Reference proteome</keyword>
<dbReference type="Pfam" id="PF01674">
    <property type="entry name" value="Lipase_2"/>
    <property type="match status" value="1"/>
</dbReference>
<accession>A0A6G9YLC8</accession>